<dbReference type="UniPathway" id="UPA00219"/>
<dbReference type="GO" id="GO:0071555">
    <property type="term" value="P:cell wall organization"/>
    <property type="evidence" value="ECO:0007669"/>
    <property type="project" value="UniProtKB-UniRule"/>
</dbReference>
<evidence type="ECO:0000256" key="2">
    <source>
        <dbReference type="ARBA" id="ARBA00022475"/>
    </source>
</evidence>
<keyword evidence="7 10" id="KW-0472">Membrane</keyword>
<dbReference type="InterPro" id="IPR004268">
    <property type="entry name" value="MurJ"/>
</dbReference>
<dbReference type="PANTHER" id="PTHR47019">
    <property type="entry name" value="LIPID II FLIPPASE MURJ"/>
    <property type="match status" value="1"/>
</dbReference>
<keyword evidence="13" id="KW-1185">Reference proteome</keyword>
<reference evidence="12 13" key="1">
    <citation type="submission" date="2017-01" db="EMBL/GenBank/DDBJ databases">
        <title>First insights into the biology of 'candidatus Vampirococcus archaeovorus'.</title>
        <authorList>
            <person name="Kizina J."/>
            <person name="Jordan S."/>
            <person name="Stueber K."/>
            <person name="Reinhardt R."/>
            <person name="Harder J."/>
        </authorList>
    </citation>
    <scope>NUCLEOTIDE SEQUENCE [LARGE SCALE GENOMIC DNA]</scope>
    <source>
        <strain evidence="12 13">LiM</strain>
    </source>
</reference>
<dbReference type="NCBIfam" id="TIGR01695">
    <property type="entry name" value="murJ_mviN"/>
    <property type="match status" value="1"/>
</dbReference>
<dbReference type="CDD" id="cd13123">
    <property type="entry name" value="MATE_MurJ_like"/>
    <property type="match status" value="1"/>
</dbReference>
<dbReference type="HAMAP" id="MF_02078">
    <property type="entry name" value="MurJ_MviN"/>
    <property type="match status" value="1"/>
</dbReference>
<evidence type="ECO:0000256" key="9">
    <source>
        <dbReference type="ARBA" id="ARBA00061532"/>
    </source>
</evidence>
<comment type="function">
    <text evidence="8 10 11">Involved in peptidoglycan biosynthesis. Transports lipid-linked peptidoglycan precursors from the inner to the outer leaflet of the cytoplasmic membrane.</text>
</comment>
<protein>
    <recommendedName>
        <fullName evidence="10">Probable lipid II flippase MurJ</fullName>
    </recommendedName>
</protein>
<sequence>MGAVKAMSEHKTIFKSAAAISAMTIISRITGFVRDVLIAGVFGTGPAAQAFFVAFRIPNMFRDILGEGAGNAAFVPVFCEYLAVRSRQHFQRLVNSLFTLVLSISLIIAVSGIILADPLIHVVAPGFATDPAKLHLTIRLTQILFPYLVLVVVSAYLMSVANAMKSFAVPAASPVVFNCVLIACLALFIRQDSFFQIYLLALATLLGGTAQVAMQMPSLMRRGVSLRWQPETTRFWKEEGVVKVGRLIVPRLVGTSIYQMNIFIDTIFASLSTYAGEGAIAAIYYANRIIQFPFAIFGVAVSNAALPQMSAHAARKDAAAMNQTLDVCLKSLLLAMLPVAVGILVFAGPVVTAVFERGSFGAYSASITTTALFFYGLGLVSYVGVRFLSHFFYALQDTLTPVKTSAAALVSNVVLNALFIFVFGMKIAGLALASSISAFLNFYLLYRHVRRRTGYRIRPLLEGLFVRVLAASAGCAAAAFFIWQNVFASRATLVSLCASVLVACVVYAGLLWLLGVGELKRLAIWLIRKK</sequence>
<dbReference type="Proteomes" id="UP000287243">
    <property type="component" value="Chromosome"/>
</dbReference>
<feature type="transmembrane region" description="Helical" evidence="10">
    <location>
        <begin position="406"/>
        <end position="423"/>
    </location>
</feature>
<name>A0A410P5P0_VELA1</name>
<keyword evidence="4 10" id="KW-0133">Cell shape</keyword>
<feature type="transmembrane region" description="Helical" evidence="10">
    <location>
        <begin position="466"/>
        <end position="487"/>
    </location>
</feature>
<dbReference type="PRINTS" id="PR01806">
    <property type="entry name" value="VIRFACTRMVIN"/>
</dbReference>
<evidence type="ECO:0000256" key="1">
    <source>
        <dbReference type="ARBA" id="ARBA00004651"/>
    </source>
</evidence>
<dbReference type="AlphaFoldDB" id="A0A410P5P0"/>
<feature type="transmembrane region" description="Helical" evidence="10">
    <location>
        <begin position="429"/>
        <end position="446"/>
    </location>
</feature>
<keyword evidence="3 10" id="KW-0812">Transmembrane</keyword>
<feature type="transmembrane region" description="Helical" evidence="10">
    <location>
        <begin position="136"/>
        <end position="157"/>
    </location>
</feature>
<evidence type="ECO:0000256" key="10">
    <source>
        <dbReference type="HAMAP-Rule" id="MF_02078"/>
    </source>
</evidence>
<feature type="transmembrane region" description="Helical" evidence="10">
    <location>
        <begin position="195"/>
        <end position="214"/>
    </location>
</feature>
<dbReference type="EMBL" id="CP019384">
    <property type="protein sequence ID" value="QAT17505.1"/>
    <property type="molecule type" value="Genomic_DNA"/>
</dbReference>
<evidence type="ECO:0000256" key="4">
    <source>
        <dbReference type="ARBA" id="ARBA00022960"/>
    </source>
</evidence>
<dbReference type="KEGG" id="vai:BU251_07140"/>
<evidence type="ECO:0000256" key="5">
    <source>
        <dbReference type="ARBA" id="ARBA00022984"/>
    </source>
</evidence>
<dbReference type="GO" id="GO:0034204">
    <property type="term" value="P:lipid translocation"/>
    <property type="evidence" value="ECO:0007669"/>
    <property type="project" value="TreeGrafter"/>
</dbReference>
<keyword evidence="10 11" id="KW-0813">Transport</keyword>
<dbReference type="InterPro" id="IPR051050">
    <property type="entry name" value="Lipid_II_flippase_MurJ/MviN"/>
</dbReference>
<comment type="subcellular location">
    <subcellularLocation>
        <location evidence="1 10">Cell membrane</location>
        <topology evidence="1 10">Multi-pass membrane protein</topology>
    </subcellularLocation>
</comment>
<feature type="transmembrane region" description="Helical" evidence="10">
    <location>
        <begin position="36"/>
        <end position="55"/>
    </location>
</feature>
<feature type="transmembrane region" description="Helical" evidence="10">
    <location>
        <begin position="93"/>
        <end position="116"/>
    </location>
</feature>
<dbReference type="PIRSF" id="PIRSF002869">
    <property type="entry name" value="MviN"/>
    <property type="match status" value="1"/>
</dbReference>
<feature type="transmembrane region" description="Helical" evidence="10">
    <location>
        <begin position="292"/>
        <end position="311"/>
    </location>
</feature>
<feature type="transmembrane region" description="Helical" evidence="10">
    <location>
        <begin position="493"/>
        <end position="514"/>
    </location>
</feature>
<gene>
    <name evidence="10" type="primary">murJ</name>
    <name evidence="12" type="ORF">BU251_07140</name>
</gene>
<organism evidence="12 13">
    <name type="scientific">Velamenicoccus archaeovorus</name>
    <dbReference type="NCBI Taxonomy" id="1930593"/>
    <lineage>
        <taxon>Bacteria</taxon>
        <taxon>Pseudomonadati</taxon>
        <taxon>Candidatus Omnitrophota</taxon>
        <taxon>Candidatus Velamenicoccus</taxon>
    </lineage>
</organism>
<dbReference type="GO" id="GO:0009252">
    <property type="term" value="P:peptidoglycan biosynthetic process"/>
    <property type="evidence" value="ECO:0007669"/>
    <property type="project" value="UniProtKB-UniRule"/>
</dbReference>
<evidence type="ECO:0000313" key="13">
    <source>
        <dbReference type="Proteomes" id="UP000287243"/>
    </source>
</evidence>
<comment type="pathway">
    <text evidence="10">Cell wall biogenesis; peptidoglycan biosynthesis.</text>
</comment>
<evidence type="ECO:0000256" key="8">
    <source>
        <dbReference type="ARBA" id="ARBA00060041"/>
    </source>
</evidence>
<dbReference type="GO" id="GO:0005886">
    <property type="term" value="C:plasma membrane"/>
    <property type="evidence" value="ECO:0007669"/>
    <property type="project" value="UniProtKB-SubCell"/>
</dbReference>
<evidence type="ECO:0000256" key="3">
    <source>
        <dbReference type="ARBA" id="ARBA00022692"/>
    </source>
</evidence>
<feature type="transmembrane region" description="Helical" evidence="10">
    <location>
        <begin position="361"/>
        <end position="385"/>
    </location>
</feature>
<dbReference type="GO" id="GO:0015648">
    <property type="term" value="F:lipid-linked peptidoglycan transporter activity"/>
    <property type="evidence" value="ECO:0007669"/>
    <property type="project" value="UniProtKB-UniRule"/>
</dbReference>
<comment type="similarity">
    <text evidence="9 10 11">Belongs to the MurJ/MviN family.</text>
</comment>
<keyword evidence="6 10" id="KW-1133">Transmembrane helix</keyword>
<keyword evidence="10 11" id="KW-0961">Cell wall biogenesis/degradation</keyword>
<keyword evidence="5 10" id="KW-0573">Peptidoglycan synthesis</keyword>
<proteinExistence type="inferred from homology"/>
<evidence type="ECO:0000256" key="11">
    <source>
        <dbReference type="PIRNR" id="PIRNR002869"/>
    </source>
</evidence>
<dbReference type="Pfam" id="PF03023">
    <property type="entry name" value="MurJ"/>
    <property type="match status" value="1"/>
</dbReference>
<dbReference type="PANTHER" id="PTHR47019:SF1">
    <property type="entry name" value="LIPID II FLIPPASE MURJ"/>
    <property type="match status" value="1"/>
</dbReference>
<evidence type="ECO:0000313" key="12">
    <source>
        <dbReference type="EMBL" id="QAT17505.1"/>
    </source>
</evidence>
<accession>A0A410P5P0</accession>
<feature type="transmembrane region" description="Helical" evidence="10">
    <location>
        <begin position="169"/>
        <end position="189"/>
    </location>
</feature>
<keyword evidence="2 10" id="KW-1003">Cell membrane</keyword>
<feature type="transmembrane region" description="Helical" evidence="10">
    <location>
        <begin position="332"/>
        <end position="355"/>
    </location>
</feature>
<dbReference type="OrthoDB" id="9804143at2"/>
<evidence type="ECO:0000256" key="6">
    <source>
        <dbReference type="ARBA" id="ARBA00022989"/>
    </source>
</evidence>
<dbReference type="GO" id="GO:0008360">
    <property type="term" value="P:regulation of cell shape"/>
    <property type="evidence" value="ECO:0007669"/>
    <property type="project" value="UniProtKB-UniRule"/>
</dbReference>
<evidence type="ECO:0000256" key="7">
    <source>
        <dbReference type="ARBA" id="ARBA00023136"/>
    </source>
</evidence>
<feature type="transmembrane region" description="Helical" evidence="10">
    <location>
        <begin position="12"/>
        <end position="30"/>
    </location>
</feature>